<comment type="similarity">
    <text evidence="1">Belongs to the ribonucleoside diphosphate reductase class-2 family.</text>
</comment>
<dbReference type="AlphaFoldDB" id="A0A645BQC8"/>
<keyword evidence="4" id="KW-0547">Nucleotide-binding</keyword>
<evidence type="ECO:0000256" key="4">
    <source>
        <dbReference type="ARBA" id="ARBA00022741"/>
    </source>
</evidence>
<keyword evidence="3" id="KW-0237">DNA synthesis</keyword>
<feature type="domain" description="TSCPD" evidence="6">
    <location>
        <begin position="3"/>
        <end position="79"/>
    </location>
</feature>
<name>A0A645BQC8_9ZZZZ</name>
<evidence type="ECO:0000313" key="7">
    <source>
        <dbReference type="EMBL" id="MPM66791.1"/>
    </source>
</evidence>
<evidence type="ECO:0000256" key="3">
    <source>
        <dbReference type="ARBA" id="ARBA00022634"/>
    </source>
</evidence>
<evidence type="ECO:0000256" key="1">
    <source>
        <dbReference type="ARBA" id="ARBA00007405"/>
    </source>
</evidence>
<evidence type="ECO:0000256" key="2">
    <source>
        <dbReference type="ARBA" id="ARBA00012274"/>
    </source>
</evidence>
<dbReference type="NCBIfam" id="TIGR03905">
    <property type="entry name" value="TIGR03905_4_Cys"/>
    <property type="match status" value="1"/>
</dbReference>
<protein>
    <recommendedName>
        <fullName evidence="2">ribonucleoside-diphosphate reductase</fullName>
        <ecNumber evidence="2">1.17.4.1</ecNumber>
    </recommendedName>
</protein>
<dbReference type="GO" id="GO:0071897">
    <property type="term" value="P:DNA biosynthetic process"/>
    <property type="evidence" value="ECO:0007669"/>
    <property type="project" value="UniProtKB-KW"/>
</dbReference>
<evidence type="ECO:0000259" key="6">
    <source>
        <dbReference type="Pfam" id="PF12637"/>
    </source>
</evidence>
<gene>
    <name evidence="7" type="ORF">SDC9_113702</name>
</gene>
<evidence type="ECO:0000256" key="5">
    <source>
        <dbReference type="ARBA" id="ARBA00047754"/>
    </source>
</evidence>
<reference evidence="7" key="1">
    <citation type="submission" date="2019-08" db="EMBL/GenBank/DDBJ databases">
        <authorList>
            <person name="Kucharzyk K."/>
            <person name="Murdoch R.W."/>
            <person name="Higgins S."/>
            <person name="Loffler F."/>
        </authorList>
    </citation>
    <scope>NUCLEOTIDE SEQUENCE</scope>
</reference>
<comment type="catalytic activity">
    <reaction evidence="5">
        <text>a 2'-deoxyribonucleoside 5'-diphosphate + [thioredoxin]-disulfide + H2O = a ribonucleoside 5'-diphosphate + [thioredoxin]-dithiol</text>
        <dbReference type="Rhea" id="RHEA:23252"/>
        <dbReference type="Rhea" id="RHEA-COMP:10698"/>
        <dbReference type="Rhea" id="RHEA-COMP:10700"/>
        <dbReference type="ChEBI" id="CHEBI:15377"/>
        <dbReference type="ChEBI" id="CHEBI:29950"/>
        <dbReference type="ChEBI" id="CHEBI:50058"/>
        <dbReference type="ChEBI" id="CHEBI:57930"/>
        <dbReference type="ChEBI" id="CHEBI:73316"/>
        <dbReference type="EC" id="1.17.4.1"/>
    </reaction>
</comment>
<accession>A0A645BQC8</accession>
<dbReference type="Pfam" id="PF12637">
    <property type="entry name" value="TSCPD"/>
    <property type="match status" value="1"/>
</dbReference>
<sequence>MYSYTTKGVCASKIDFDIVDNKVTNVRFLGGCNGNLQGLASLIEGMDVNEAIKRLKGINCKEKPTSCPDQLSKALEEALSSVNN</sequence>
<dbReference type="EC" id="1.17.4.1" evidence="2"/>
<dbReference type="GO" id="GO:0000166">
    <property type="term" value="F:nucleotide binding"/>
    <property type="evidence" value="ECO:0007669"/>
    <property type="project" value="UniProtKB-KW"/>
</dbReference>
<dbReference type="EMBL" id="VSSQ01021298">
    <property type="protein sequence ID" value="MPM66791.1"/>
    <property type="molecule type" value="Genomic_DNA"/>
</dbReference>
<dbReference type="GO" id="GO:0004748">
    <property type="term" value="F:ribonucleoside-diphosphate reductase activity, thioredoxin disulfide as acceptor"/>
    <property type="evidence" value="ECO:0007669"/>
    <property type="project" value="UniProtKB-EC"/>
</dbReference>
<proteinExistence type="inferred from homology"/>
<comment type="caution">
    <text evidence="7">The sequence shown here is derived from an EMBL/GenBank/DDBJ whole genome shotgun (WGS) entry which is preliminary data.</text>
</comment>
<dbReference type="InterPro" id="IPR024434">
    <property type="entry name" value="TSCPD_dom"/>
</dbReference>
<dbReference type="InterPro" id="IPR023806">
    <property type="entry name" value="CHP03905"/>
</dbReference>
<organism evidence="7">
    <name type="scientific">bioreactor metagenome</name>
    <dbReference type="NCBI Taxonomy" id="1076179"/>
    <lineage>
        <taxon>unclassified sequences</taxon>
        <taxon>metagenomes</taxon>
        <taxon>ecological metagenomes</taxon>
    </lineage>
</organism>